<evidence type="ECO:0000313" key="3">
    <source>
        <dbReference type="EMBL" id="MET3690916.1"/>
    </source>
</evidence>
<name>A0ABV2L2A7_9HYPH</name>
<dbReference type="EMBL" id="JBEPMM010000001">
    <property type="protein sequence ID" value="MET3690916.1"/>
    <property type="molecule type" value="Genomic_DNA"/>
</dbReference>
<evidence type="ECO:0000256" key="1">
    <source>
        <dbReference type="SAM" id="MobiDB-lite"/>
    </source>
</evidence>
<feature type="region of interest" description="Disordered" evidence="1">
    <location>
        <begin position="1"/>
        <end position="20"/>
    </location>
</feature>
<gene>
    <name evidence="3" type="ORF">ABID43_000435</name>
</gene>
<proteinExistence type="predicted"/>
<keyword evidence="2" id="KW-0812">Transmembrane</keyword>
<feature type="transmembrane region" description="Helical" evidence="2">
    <location>
        <begin position="289"/>
        <end position="308"/>
    </location>
</feature>
<evidence type="ECO:0000313" key="4">
    <source>
        <dbReference type="Proteomes" id="UP001549145"/>
    </source>
</evidence>
<organism evidence="3 4">
    <name type="scientific">Methylobacterium goesingense</name>
    <dbReference type="NCBI Taxonomy" id="243690"/>
    <lineage>
        <taxon>Bacteria</taxon>
        <taxon>Pseudomonadati</taxon>
        <taxon>Pseudomonadota</taxon>
        <taxon>Alphaproteobacteria</taxon>
        <taxon>Hyphomicrobiales</taxon>
        <taxon>Methylobacteriaceae</taxon>
        <taxon>Methylobacterium</taxon>
    </lineage>
</organism>
<keyword evidence="4" id="KW-1185">Reference proteome</keyword>
<dbReference type="Proteomes" id="UP001549145">
    <property type="component" value="Unassembled WGS sequence"/>
</dbReference>
<feature type="transmembrane region" description="Helical" evidence="2">
    <location>
        <begin position="351"/>
        <end position="374"/>
    </location>
</feature>
<protein>
    <submittedName>
        <fullName evidence="3">Uncharacterized protein</fullName>
    </submittedName>
</protein>
<sequence>MARPGKRDRSSAPEAAPLSTDRRGGVWPILGAAGLYGLLHPYRGIDGDARLYIGRALADLDPAGIGRDLMFVHDGQSRFSLFPLLLRGLVEAFGPAQAALAVGLAGLVAWFCAAAALAAGLAGRGRWVVLAAMAALPASYGFPGVFRVGEALATPRTLAEAAVLASLGACATGRDRLAGLLALLGCLVHPIMGLAGIAVLALVLAARDRRWLIALVALPLAALAAAALGLPLFDRLLQGLDPEFSAILRLRCADLFPSFWPGAAWGPIMVQGASILIAATLAPSRGRPILYAALGAGLTGVAASALFGDRWPALLVVQLQPWRFLWLTAVVGAAAFGLCAAGLWGRSADRLTLGLLALGWLFADDLVIAAGAGATALALHTALRRTRIDPTPRVILVTGALIGVLAASRLAFELSALSWLLSHRDEGAELRLGVVRNFSLVLTLALVGGLVWTRAAGHRGARIVLGAGLGLALVVLWDERTMTARAIEARTALPGLAATVAHRPGAVLWLDGEAQAWLLLARANWSSNLQGAGIVFSPVLARTWAERMDRLIAAGLAAPNDRAPFHPAGPRRPDTPPAAAVAILCAAPDAPAWIVVPLRERQDLPGNAGIFPLAAPVVTARTTPAGVSWHRTVAYGLLPCRG</sequence>
<feature type="transmembrane region" description="Helical" evidence="2">
    <location>
        <begin position="211"/>
        <end position="233"/>
    </location>
</feature>
<reference evidence="3 4" key="1">
    <citation type="submission" date="2024-06" db="EMBL/GenBank/DDBJ databases">
        <title>Genomic Encyclopedia of Type Strains, Phase IV (KMG-IV): sequencing the most valuable type-strain genomes for metagenomic binning, comparative biology and taxonomic classification.</title>
        <authorList>
            <person name="Goeker M."/>
        </authorList>
    </citation>
    <scope>NUCLEOTIDE SEQUENCE [LARGE SCALE GENOMIC DNA]</scope>
    <source>
        <strain evidence="3 4">DSM 21331</strain>
    </source>
</reference>
<feature type="transmembrane region" description="Helical" evidence="2">
    <location>
        <begin position="394"/>
        <end position="412"/>
    </location>
</feature>
<feature type="transmembrane region" description="Helical" evidence="2">
    <location>
        <begin position="264"/>
        <end position="282"/>
    </location>
</feature>
<feature type="transmembrane region" description="Helical" evidence="2">
    <location>
        <begin position="324"/>
        <end position="344"/>
    </location>
</feature>
<feature type="transmembrane region" description="Helical" evidence="2">
    <location>
        <begin position="127"/>
        <end position="146"/>
    </location>
</feature>
<keyword evidence="2" id="KW-1133">Transmembrane helix</keyword>
<comment type="caution">
    <text evidence="3">The sequence shown here is derived from an EMBL/GenBank/DDBJ whole genome shotgun (WGS) entry which is preliminary data.</text>
</comment>
<feature type="transmembrane region" description="Helical" evidence="2">
    <location>
        <begin position="459"/>
        <end position="477"/>
    </location>
</feature>
<feature type="transmembrane region" description="Helical" evidence="2">
    <location>
        <begin position="180"/>
        <end position="204"/>
    </location>
</feature>
<accession>A0ABV2L2A7</accession>
<feature type="transmembrane region" description="Helical" evidence="2">
    <location>
        <begin position="98"/>
        <end position="121"/>
    </location>
</feature>
<keyword evidence="2" id="KW-0472">Membrane</keyword>
<feature type="transmembrane region" description="Helical" evidence="2">
    <location>
        <begin position="433"/>
        <end position="453"/>
    </location>
</feature>
<feature type="compositionally biased region" description="Basic and acidic residues" evidence="1">
    <location>
        <begin position="1"/>
        <end position="11"/>
    </location>
</feature>
<dbReference type="RefSeq" id="WP_238281033.1">
    <property type="nucleotide sequence ID" value="NZ_BPQL01000115.1"/>
</dbReference>
<evidence type="ECO:0000256" key="2">
    <source>
        <dbReference type="SAM" id="Phobius"/>
    </source>
</evidence>